<organism evidence="1 2">
    <name type="scientific">Mucuna pruriens</name>
    <name type="common">Velvet bean</name>
    <name type="synonym">Dolichos pruriens</name>
    <dbReference type="NCBI Taxonomy" id="157652"/>
    <lineage>
        <taxon>Eukaryota</taxon>
        <taxon>Viridiplantae</taxon>
        <taxon>Streptophyta</taxon>
        <taxon>Embryophyta</taxon>
        <taxon>Tracheophyta</taxon>
        <taxon>Spermatophyta</taxon>
        <taxon>Magnoliopsida</taxon>
        <taxon>eudicotyledons</taxon>
        <taxon>Gunneridae</taxon>
        <taxon>Pentapetalae</taxon>
        <taxon>rosids</taxon>
        <taxon>fabids</taxon>
        <taxon>Fabales</taxon>
        <taxon>Fabaceae</taxon>
        <taxon>Papilionoideae</taxon>
        <taxon>50 kb inversion clade</taxon>
        <taxon>NPAAA clade</taxon>
        <taxon>indigoferoid/millettioid clade</taxon>
        <taxon>Phaseoleae</taxon>
        <taxon>Mucuna</taxon>
    </lineage>
</organism>
<evidence type="ECO:0000313" key="1">
    <source>
        <dbReference type="EMBL" id="RDY00701.1"/>
    </source>
</evidence>
<gene>
    <name evidence="1" type="ORF">CR513_16080</name>
</gene>
<accession>A0A371HD29</accession>
<keyword evidence="2" id="KW-1185">Reference proteome</keyword>
<comment type="caution">
    <text evidence="1">The sequence shown here is derived from an EMBL/GenBank/DDBJ whole genome shotgun (WGS) entry which is preliminary data.</text>
</comment>
<reference evidence="1" key="1">
    <citation type="submission" date="2018-05" db="EMBL/GenBank/DDBJ databases">
        <title>Draft genome of Mucuna pruriens seed.</title>
        <authorList>
            <person name="Nnadi N.E."/>
            <person name="Vos R."/>
            <person name="Hasami M.H."/>
            <person name="Devisetty U.K."/>
            <person name="Aguiy J.C."/>
        </authorList>
    </citation>
    <scope>NUCLEOTIDE SEQUENCE [LARGE SCALE GENOMIC DNA]</scope>
    <source>
        <strain evidence="1">JCA_2017</strain>
    </source>
</reference>
<proteinExistence type="predicted"/>
<feature type="non-terminal residue" evidence="1">
    <location>
        <position position="1"/>
    </location>
</feature>
<dbReference type="AlphaFoldDB" id="A0A371HD29"/>
<protein>
    <recommendedName>
        <fullName evidence="3">Reverse transcriptase/retrotransposon-derived protein RNase H-like domain-containing protein</fullName>
    </recommendedName>
</protein>
<sequence>MCDASNSTPGAILGQRVDKQPHMIANASRTMDNSTFKDKKGAENVVVNHLSWLERDVEPIPI</sequence>
<dbReference type="EMBL" id="QJKJ01002931">
    <property type="protein sequence ID" value="RDY00701.1"/>
    <property type="molecule type" value="Genomic_DNA"/>
</dbReference>
<evidence type="ECO:0008006" key="3">
    <source>
        <dbReference type="Google" id="ProtNLM"/>
    </source>
</evidence>
<name>A0A371HD29_MUCPR</name>
<evidence type="ECO:0000313" key="2">
    <source>
        <dbReference type="Proteomes" id="UP000257109"/>
    </source>
</evidence>
<dbReference type="Proteomes" id="UP000257109">
    <property type="component" value="Unassembled WGS sequence"/>
</dbReference>
<dbReference type="OrthoDB" id="10055717at2759"/>